<comment type="caution">
    <text evidence="2">The sequence shown here is derived from an EMBL/GenBank/DDBJ whole genome shotgun (WGS) entry which is preliminary data.</text>
</comment>
<accession>A0A7X8XU00</accession>
<dbReference type="RefSeq" id="WP_168880535.1">
    <property type="nucleotide sequence ID" value="NZ_JABAIL010000001.1"/>
</dbReference>
<keyword evidence="3" id="KW-1185">Reference proteome</keyword>
<organism evidence="2 3">
    <name type="scientific">Flammeovirga agarivorans</name>
    <dbReference type="NCBI Taxonomy" id="2726742"/>
    <lineage>
        <taxon>Bacteria</taxon>
        <taxon>Pseudomonadati</taxon>
        <taxon>Bacteroidota</taxon>
        <taxon>Cytophagia</taxon>
        <taxon>Cytophagales</taxon>
        <taxon>Flammeovirgaceae</taxon>
        <taxon>Flammeovirga</taxon>
    </lineage>
</organism>
<feature type="transmembrane region" description="Helical" evidence="1">
    <location>
        <begin position="31"/>
        <end position="54"/>
    </location>
</feature>
<keyword evidence="1" id="KW-1133">Transmembrane helix</keyword>
<protein>
    <submittedName>
        <fullName evidence="2">Uncharacterized protein</fullName>
    </submittedName>
</protein>
<gene>
    <name evidence="2" type="ORF">HGP29_01480</name>
</gene>
<evidence type="ECO:0000313" key="2">
    <source>
        <dbReference type="EMBL" id="NLR89851.1"/>
    </source>
</evidence>
<keyword evidence="1" id="KW-0812">Transmembrane</keyword>
<evidence type="ECO:0000313" key="3">
    <source>
        <dbReference type="Proteomes" id="UP000585050"/>
    </source>
</evidence>
<proteinExistence type="predicted"/>
<dbReference type="AlphaFoldDB" id="A0A7X8XU00"/>
<name>A0A7X8XU00_9BACT</name>
<sequence length="67" mass="7422">MKLGVKGFNTILLVITILLTCYVLIDYMIDGIVSYSTILVTIIVFSVLVFLKVLRGVLVKSDKKMVG</sequence>
<dbReference type="Proteomes" id="UP000585050">
    <property type="component" value="Unassembled WGS sequence"/>
</dbReference>
<keyword evidence="1" id="KW-0472">Membrane</keyword>
<evidence type="ECO:0000256" key="1">
    <source>
        <dbReference type="SAM" id="Phobius"/>
    </source>
</evidence>
<feature type="transmembrane region" description="Helical" evidence="1">
    <location>
        <begin position="7"/>
        <end position="25"/>
    </location>
</feature>
<reference evidence="2 3" key="1">
    <citation type="submission" date="2020-04" db="EMBL/GenBank/DDBJ databases">
        <title>Flammeovirga sp. SR4, a novel species isolated from seawater.</title>
        <authorList>
            <person name="Wang X."/>
        </authorList>
    </citation>
    <scope>NUCLEOTIDE SEQUENCE [LARGE SCALE GENOMIC DNA]</scope>
    <source>
        <strain evidence="2 3">SR4</strain>
    </source>
</reference>
<dbReference type="EMBL" id="JABAIL010000001">
    <property type="protein sequence ID" value="NLR89851.1"/>
    <property type="molecule type" value="Genomic_DNA"/>
</dbReference>